<reference evidence="1 2" key="1">
    <citation type="submission" date="2017-09" db="EMBL/GenBank/DDBJ databases">
        <title>Genomics of the genus Arcobacter.</title>
        <authorList>
            <person name="Perez-Cataluna A."/>
            <person name="Figueras M.J."/>
            <person name="Salas-Masso N."/>
        </authorList>
    </citation>
    <scope>NUCLEOTIDE SEQUENCE [LARGE SCALE GENOMIC DNA]</scope>
    <source>
        <strain evidence="1 2">CECT 7834</strain>
    </source>
</reference>
<dbReference type="Gene3D" id="3.30.470.20">
    <property type="entry name" value="ATP-grasp fold, B domain"/>
    <property type="match status" value="1"/>
</dbReference>
<dbReference type="Gene3D" id="3.40.50.20">
    <property type="match status" value="1"/>
</dbReference>
<dbReference type="Proteomes" id="UP000290378">
    <property type="component" value="Unassembled WGS sequence"/>
</dbReference>
<dbReference type="AlphaFoldDB" id="A0A6M8NW77"/>
<organism evidence="1 2">
    <name type="scientific">Arcobacter cloacae</name>
    <dbReference type="NCBI Taxonomy" id="1054034"/>
    <lineage>
        <taxon>Bacteria</taxon>
        <taxon>Pseudomonadati</taxon>
        <taxon>Campylobacterota</taxon>
        <taxon>Epsilonproteobacteria</taxon>
        <taxon>Campylobacterales</taxon>
        <taxon>Arcobacteraceae</taxon>
        <taxon>Arcobacter</taxon>
    </lineage>
</organism>
<dbReference type="Gene3D" id="3.30.1490.20">
    <property type="entry name" value="ATP-grasp fold, A domain"/>
    <property type="match status" value="1"/>
</dbReference>
<dbReference type="SUPFAM" id="SSF56059">
    <property type="entry name" value="Glutathione synthetase ATP-binding domain-like"/>
    <property type="match status" value="1"/>
</dbReference>
<sequence length="349" mass="40267">MKNKLNILITTVGGMTSPDILRAYKDCDEFEINLIGVDAFEFAVGKKFVDIFELSPNSVVNEKLFVEFIQEMVKKYKVDVVIPCGNEDNLALSKYSELVSCKIMVSSYDSLIKAYDKGTVYKELTEHMPEHAPRYEIVNNYEQFMISIKKLGYPNNKVVIKPRFGRGGRGVYILCNKFNFQNVFESKPITEYPLEFFEKILRDENKFDDLIIMEYLDEPYYSVYSISNNGENIFSLNHIREWGNASQTFRGRVCYDVKIENLAAKIIEKFNLSYTNNIELATSSDGRIVLFDLNPRIGASSGIDKDIGFNFPLEALKLLLGSNITVDKSKFEKPKIFLRYFDQVWDHND</sequence>
<dbReference type="GO" id="GO:0005524">
    <property type="term" value="F:ATP binding"/>
    <property type="evidence" value="ECO:0007669"/>
    <property type="project" value="UniProtKB-UniRule"/>
</dbReference>
<name>A0A6M8NW77_9BACT</name>
<dbReference type="EMBL" id="NXII01000001">
    <property type="protein sequence ID" value="RXI43055.1"/>
    <property type="molecule type" value="Genomic_DNA"/>
</dbReference>
<accession>A0A6M8NW77</accession>
<dbReference type="Pfam" id="PF15632">
    <property type="entry name" value="ATPgrasp_Ter"/>
    <property type="match status" value="1"/>
</dbReference>
<evidence type="ECO:0000313" key="1">
    <source>
        <dbReference type="EMBL" id="RXI43055.1"/>
    </source>
</evidence>
<comment type="caution">
    <text evidence="1">The sequence shown here is derived from an EMBL/GenBank/DDBJ whole genome shotgun (WGS) entry which is preliminary data.</text>
</comment>
<proteinExistence type="predicted"/>
<dbReference type="InterPro" id="IPR013815">
    <property type="entry name" value="ATP_grasp_subdomain_1"/>
</dbReference>
<gene>
    <name evidence="1" type="ORF">CP963_00345</name>
</gene>
<dbReference type="GO" id="GO:0046872">
    <property type="term" value="F:metal ion binding"/>
    <property type="evidence" value="ECO:0007669"/>
    <property type="project" value="InterPro"/>
</dbReference>
<evidence type="ECO:0000313" key="2">
    <source>
        <dbReference type="Proteomes" id="UP000290378"/>
    </source>
</evidence>
<protein>
    <submittedName>
        <fullName evidence="1">Uncharacterized protein</fullName>
    </submittedName>
</protein>
<keyword evidence="2" id="KW-1185">Reference proteome</keyword>
<dbReference type="InterPro" id="IPR011761">
    <property type="entry name" value="ATP-grasp"/>
</dbReference>
<dbReference type="PROSITE" id="PS50975">
    <property type="entry name" value="ATP_GRASP"/>
    <property type="match status" value="1"/>
</dbReference>
<dbReference type="RefSeq" id="WP_129012346.1">
    <property type="nucleotide sequence ID" value="NZ_CBCSEI010000002.1"/>
</dbReference>